<protein>
    <submittedName>
        <fullName evidence="2">Uncharacterized protein</fullName>
    </submittedName>
</protein>
<evidence type="ECO:0000313" key="2">
    <source>
        <dbReference type="WBParaSite" id="nRc.2.0.1.t29648-RA"/>
    </source>
</evidence>
<organism evidence="1 2">
    <name type="scientific">Romanomermis culicivorax</name>
    <name type="common">Nematode worm</name>
    <dbReference type="NCBI Taxonomy" id="13658"/>
    <lineage>
        <taxon>Eukaryota</taxon>
        <taxon>Metazoa</taxon>
        <taxon>Ecdysozoa</taxon>
        <taxon>Nematoda</taxon>
        <taxon>Enoplea</taxon>
        <taxon>Dorylaimia</taxon>
        <taxon>Mermithida</taxon>
        <taxon>Mermithoidea</taxon>
        <taxon>Mermithidae</taxon>
        <taxon>Romanomermis</taxon>
    </lineage>
</organism>
<sequence>MEQFQYIIHHRVDLEIVDRMISNTFNEYPQWAISLYVSIDDRFAVNADDLPRVQSLDIAENWPFGVRFLGEFAETQRYTAIGARIVAVQLVFVVQFDQCFECFISARRPFHNPFAPIDAQ</sequence>
<reference evidence="2" key="1">
    <citation type="submission" date="2022-11" db="UniProtKB">
        <authorList>
            <consortium name="WormBaseParasite"/>
        </authorList>
    </citation>
    <scope>IDENTIFICATION</scope>
</reference>
<dbReference type="Proteomes" id="UP000887565">
    <property type="component" value="Unplaced"/>
</dbReference>
<proteinExistence type="predicted"/>
<dbReference type="WBParaSite" id="nRc.2.0.1.t29648-RA">
    <property type="protein sequence ID" value="nRc.2.0.1.t29648-RA"/>
    <property type="gene ID" value="nRc.2.0.1.g29648"/>
</dbReference>
<name>A0A915JU73_ROMCU</name>
<evidence type="ECO:0000313" key="1">
    <source>
        <dbReference type="Proteomes" id="UP000887565"/>
    </source>
</evidence>
<dbReference type="AlphaFoldDB" id="A0A915JU73"/>
<keyword evidence="1" id="KW-1185">Reference proteome</keyword>
<accession>A0A915JU73</accession>